<reference evidence="1" key="1">
    <citation type="submission" date="2016-03" db="EMBL/GenBank/DDBJ databases">
        <title>Mechanisms controlling the formation of the plant cell surface in tip-growing cells are functionally conserved among land plants.</title>
        <authorList>
            <person name="Honkanen S."/>
            <person name="Jones V.A."/>
            <person name="Morieri G."/>
            <person name="Champion C."/>
            <person name="Hetherington A.J."/>
            <person name="Kelly S."/>
            <person name="Saint-Marcoux D."/>
            <person name="Proust H."/>
            <person name="Prescott H."/>
            <person name="Dolan L."/>
        </authorList>
    </citation>
    <scope>NUCLEOTIDE SEQUENCE [LARGE SCALE GENOMIC DNA]</scope>
    <source>
        <tissue evidence="1">Whole gametophyte</tissue>
    </source>
</reference>
<comment type="caution">
    <text evidence="1">The sequence shown here is derived from an EMBL/GenBank/DDBJ whole genome shotgun (WGS) entry which is preliminary data.</text>
</comment>
<keyword evidence="2" id="KW-1185">Reference proteome</keyword>
<proteinExistence type="predicted"/>
<sequence>MGTGTEIEIEIELELMKQRLASRHRTHGKDSSPCPWLGARLDARTSTWYQNSAKSVHWPVNLTKQTETGRQAKTVKFETPLLGVAPNQVNGSFKLIWTESYEHFVSLRRCLASWSTFPVQKHCSKAAAAAAAQCPRITFKSPHFGAHTSDMENPCNCTFSACVGKLHVCAGGLVRTPQGTAAVSDSTLQLS</sequence>
<organism evidence="1 2">
    <name type="scientific">Marchantia polymorpha subsp. ruderalis</name>
    <dbReference type="NCBI Taxonomy" id="1480154"/>
    <lineage>
        <taxon>Eukaryota</taxon>
        <taxon>Viridiplantae</taxon>
        <taxon>Streptophyta</taxon>
        <taxon>Embryophyta</taxon>
        <taxon>Marchantiophyta</taxon>
        <taxon>Marchantiopsida</taxon>
        <taxon>Marchantiidae</taxon>
        <taxon>Marchantiales</taxon>
        <taxon>Marchantiaceae</taxon>
        <taxon>Marchantia</taxon>
    </lineage>
</organism>
<evidence type="ECO:0000313" key="1">
    <source>
        <dbReference type="EMBL" id="OAE35412.1"/>
    </source>
</evidence>
<accession>A0A176WT04</accession>
<dbReference type="AlphaFoldDB" id="A0A176WT04"/>
<dbReference type="Proteomes" id="UP000077202">
    <property type="component" value="Unassembled WGS sequence"/>
</dbReference>
<evidence type="ECO:0000313" key="2">
    <source>
        <dbReference type="Proteomes" id="UP000077202"/>
    </source>
</evidence>
<protein>
    <submittedName>
        <fullName evidence="1">Uncharacterized protein</fullName>
    </submittedName>
</protein>
<name>A0A176WT04_MARPO</name>
<dbReference type="EMBL" id="LVLJ01000172">
    <property type="protein sequence ID" value="OAE35412.1"/>
    <property type="molecule type" value="Genomic_DNA"/>
</dbReference>
<gene>
    <name evidence="1" type="ORF">AXG93_2587s1270</name>
</gene>